<dbReference type="Pfam" id="PF00082">
    <property type="entry name" value="Peptidase_S8"/>
    <property type="match status" value="1"/>
</dbReference>
<dbReference type="InterPro" id="IPR015500">
    <property type="entry name" value="Peptidase_S8_subtilisin-rel"/>
</dbReference>
<dbReference type="OrthoDB" id="9790784at2"/>
<feature type="domain" description="Peptidase S8/S53" evidence="8">
    <location>
        <begin position="153"/>
        <end position="378"/>
    </location>
</feature>
<dbReference type="InterPro" id="IPR013783">
    <property type="entry name" value="Ig-like_fold"/>
</dbReference>
<dbReference type="InterPro" id="IPR034193">
    <property type="entry name" value="PCSK9_ProteinaseK-like"/>
</dbReference>
<dbReference type="PANTHER" id="PTHR43806:SF11">
    <property type="entry name" value="CEREVISIN-RELATED"/>
    <property type="match status" value="1"/>
</dbReference>
<proteinExistence type="inferred from homology"/>
<dbReference type="Gene3D" id="3.30.70.80">
    <property type="entry name" value="Peptidase S8 propeptide/proteinase inhibitor I9"/>
    <property type="match status" value="1"/>
</dbReference>
<keyword evidence="3 5" id="KW-0378">Hydrolase</keyword>
<dbReference type="PROSITE" id="PS00138">
    <property type="entry name" value="SUBTILASE_SER"/>
    <property type="match status" value="1"/>
</dbReference>
<dbReference type="Pfam" id="PF17957">
    <property type="entry name" value="Big_7"/>
    <property type="match status" value="2"/>
</dbReference>
<dbReference type="GO" id="GO:0005615">
    <property type="term" value="C:extracellular space"/>
    <property type="evidence" value="ECO:0007669"/>
    <property type="project" value="TreeGrafter"/>
</dbReference>
<evidence type="ECO:0000256" key="1">
    <source>
        <dbReference type="ARBA" id="ARBA00011073"/>
    </source>
</evidence>
<evidence type="ECO:0000256" key="5">
    <source>
        <dbReference type="PROSITE-ProRule" id="PRU01240"/>
    </source>
</evidence>
<feature type="active site" description="Charge relay system" evidence="5">
    <location>
        <position position="345"/>
    </location>
</feature>
<dbReference type="CDD" id="cd04077">
    <property type="entry name" value="Peptidases_S8_PCSK9_ProteinaseK_like"/>
    <property type="match status" value="1"/>
</dbReference>
<feature type="active site" description="Charge relay system" evidence="5">
    <location>
        <position position="160"/>
    </location>
</feature>
<evidence type="ECO:0000259" key="9">
    <source>
        <dbReference type="Pfam" id="PF05922"/>
    </source>
</evidence>
<dbReference type="Gene3D" id="2.60.40.10">
    <property type="entry name" value="Immunoglobulins"/>
    <property type="match status" value="2"/>
</dbReference>
<dbReference type="PROSITE" id="PS51892">
    <property type="entry name" value="SUBTILASE"/>
    <property type="match status" value="1"/>
</dbReference>
<evidence type="ECO:0000256" key="2">
    <source>
        <dbReference type="ARBA" id="ARBA00022670"/>
    </source>
</evidence>
<dbReference type="GO" id="GO:0006508">
    <property type="term" value="P:proteolysis"/>
    <property type="evidence" value="ECO:0007669"/>
    <property type="project" value="UniProtKB-KW"/>
</dbReference>
<keyword evidence="4 5" id="KW-0720">Serine protease</keyword>
<reference evidence="10 11" key="1">
    <citation type="submission" date="2014-04" db="EMBL/GenBank/DDBJ databases">
        <title>Genome assembly of Hyalangium minutum DSM 14724.</title>
        <authorList>
            <person name="Sharma G."/>
            <person name="Subramanian S."/>
        </authorList>
    </citation>
    <scope>NUCLEOTIDE SEQUENCE [LARGE SCALE GENOMIC DNA]</scope>
    <source>
        <strain evidence="10 11">DSM 14724</strain>
    </source>
</reference>
<feature type="chain" id="PRO_5001799772" evidence="7">
    <location>
        <begin position="20"/>
        <end position="937"/>
    </location>
</feature>
<dbReference type="InterPro" id="IPR037045">
    <property type="entry name" value="S8pro/Inhibitor_I9_sf"/>
</dbReference>
<gene>
    <name evidence="10" type="ORF">DB31_1117</name>
</gene>
<evidence type="ECO:0000313" key="10">
    <source>
        <dbReference type="EMBL" id="KFE66052.1"/>
    </source>
</evidence>
<dbReference type="SUPFAM" id="SSF52743">
    <property type="entry name" value="Subtilisin-like"/>
    <property type="match status" value="1"/>
</dbReference>
<dbReference type="EMBL" id="JMCB01000011">
    <property type="protein sequence ID" value="KFE66052.1"/>
    <property type="molecule type" value="Genomic_DNA"/>
</dbReference>
<dbReference type="PROSITE" id="PS00136">
    <property type="entry name" value="SUBTILASE_ASP"/>
    <property type="match status" value="1"/>
</dbReference>
<dbReference type="PATRIC" id="fig|394096.3.peg.5459"/>
<protein>
    <submittedName>
        <fullName evidence="10">Alkaline serine exoprotease A</fullName>
    </submittedName>
</protein>
<dbReference type="RefSeq" id="WP_044192694.1">
    <property type="nucleotide sequence ID" value="NZ_JMCB01000011.1"/>
</dbReference>
<dbReference type="InterPro" id="IPR050131">
    <property type="entry name" value="Peptidase_S8_subtilisin-like"/>
</dbReference>
<keyword evidence="11" id="KW-1185">Reference proteome</keyword>
<dbReference type="InterPro" id="IPR000209">
    <property type="entry name" value="Peptidase_S8/S53_dom"/>
</dbReference>
<dbReference type="InterPro" id="IPR036852">
    <property type="entry name" value="Peptidase_S8/S53_dom_sf"/>
</dbReference>
<dbReference type="InterPro" id="IPR023827">
    <property type="entry name" value="Peptidase_S8_Asp-AS"/>
</dbReference>
<dbReference type="AlphaFoldDB" id="A0A085WED9"/>
<evidence type="ECO:0000256" key="3">
    <source>
        <dbReference type="ARBA" id="ARBA00022801"/>
    </source>
</evidence>
<organism evidence="10 11">
    <name type="scientific">Hyalangium minutum</name>
    <dbReference type="NCBI Taxonomy" id="394096"/>
    <lineage>
        <taxon>Bacteria</taxon>
        <taxon>Pseudomonadati</taxon>
        <taxon>Myxococcota</taxon>
        <taxon>Myxococcia</taxon>
        <taxon>Myxococcales</taxon>
        <taxon>Cystobacterineae</taxon>
        <taxon>Archangiaceae</taxon>
        <taxon>Hyalangium</taxon>
    </lineage>
</organism>
<feature type="signal peptide" evidence="7">
    <location>
        <begin position="1"/>
        <end position="19"/>
    </location>
</feature>
<dbReference type="FunFam" id="3.40.50.200:FF:000014">
    <property type="entry name" value="Proteinase K"/>
    <property type="match status" value="1"/>
</dbReference>
<sequence>MYHRRAVVLLVFLALAACGGPELEEATQEVSTLKTRGRLLRVERAVPGEYIVVFHETPELAAQSVSATASTLAAAHGGKVVMTYGHALRGYWSKMTEAEAQALAADPRVKYVQENGFVSINATQLGATWGLDRVDQRDLPLNSNYVYNARGTGVHAYIIDTGVYQTHQEFTGRIGNGYDQVTPGGSATDCNGHGTHVAATVGGTTYGVAKNVTLHPVRVLDCQGSGTEAGVIAGVDWVTANKQTPAVANMSLGGDPNQALDDAVTRSINAGITYAIAAGNDTTDACSFSPARTPAAITVGASNKTDSVAWFSNYGSCVDIIAPGEDVTSAWNTSNSATNTISGTSMATPHVVGAAALYLERNPTATPQQVRDALVNNGTPGKLSSVIPGTPNVLLYTGFIPPATGGDTTAPTAAVTAPTAGATVVGNVTLSASASDNVGVTRVDFEVDGVAAGSDSTAPYSISWASASVDNGSHTIVARSWDAAGNFGTSASVTITVNNPGAATYDPVLKAPKCGSAGALCTTGSGMVKGRGVMGPELNAPNTINNSCADGNSGTYLDDESLESLKVYTTDGTNFAAGKTVTVEAKAWVYSTVYDAVDLYYAADATNPVWTYITTLTPSAAGLQTFTATYTLPTGNLQAIRGSFRFFGGPSPCTVGGSYDDRDDLIFTVGAGGGGGGGGTTDTTKPVTSITAPASGATLSGTVTVSASASDNVGVTKVEFYAGSTLIGTDTTAPYSVSWNTASGANSPYSLTSKAYDAAGNVGTSAAVSVTVSNGTGGSCSLTEQLLANAGFESGNVNWTASSGVIASSASTARSGSWRALLAGQGYYGTYSLYQQVTIPSTACSATLKFWLKITSDEVAVNTAYDLLSVEVQNTSGTVLGTLASYSNLSKGTSYVERTFDLAAYKGQTIRLVFNGSEDVSYQTSFFVDDASVTVVR</sequence>
<comment type="similarity">
    <text evidence="1 5 6">Belongs to the peptidase S8 family.</text>
</comment>
<keyword evidence="2 5" id="KW-0645">Protease</keyword>
<dbReference type="STRING" id="394096.DB31_1117"/>
<dbReference type="InterPro" id="IPR023828">
    <property type="entry name" value="Peptidase_S8_Ser-AS"/>
</dbReference>
<feature type="active site" description="Charge relay system" evidence="5">
    <location>
        <position position="193"/>
    </location>
</feature>
<dbReference type="PANTHER" id="PTHR43806">
    <property type="entry name" value="PEPTIDASE S8"/>
    <property type="match status" value="1"/>
</dbReference>
<evidence type="ECO:0000256" key="4">
    <source>
        <dbReference type="ARBA" id="ARBA00022825"/>
    </source>
</evidence>
<dbReference type="Gene3D" id="2.60.120.260">
    <property type="entry name" value="Galactose-binding domain-like"/>
    <property type="match status" value="1"/>
</dbReference>
<feature type="domain" description="Inhibitor I9" evidence="9">
    <location>
        <begin position="50"/>
        <end position="119"/>
    </location>
</feature>
<dbReference type="InterPro" id="IPR010259">
    <property type="entry name" value="S8pro/Inhibitor_I9"/>
</dbReference>
<keyword evidence="7" id="KW-0732">Signal</keyword>
<accession>A0A085WED9</accession>
<dbReference type="Proteomes" id="UP000028725">
    <property type="component" value="Unassembled WGS sequence"/>
</dbReference>
<evidence type="ECO:0000313" key="11">
    <source>
        <dbReference type="Proteomes" id="UP000028725"/>
    </source>
</evidence>
<dbReference type="Pfam" id="PF05922">
    <property type="entry name" value="Inhibitor_I9"/>
    <property type="match status" value="1"/>
</dbReference>
<evidence type="ECO:0000256" key="7">
    <source>
        <dbReference type="SAM" id="SignalP"/>
    </source>
</evidence>
<dbReference type="SUPFAM" id="SSF54897">
    <property type="entry name" value="Protease propeptides/inhibitors"/>
    <property type="match status" value="1"/>
</dbReference>
<comment type="caution">
    <text evidence="10">The sequence shown here is derived from an EMBL/GenBank/DDBJ whole genome shotgun (WGS) entry which is preliminary data.</text>
</comment>
<dbReference type="PRINTS" id="PR00723">
    <property type="entry name" value="SUBTILISIN"/>
</dbReference>
<evidence type="ECO:0000259" key="8">
    <source>
        <dbReference type="Pfam" id="PF00082"/>
    </source>
</evidence>
<dbReference type="GO" id="GO:0004252">
    <property type="term" value="F:serine-type endopeptidase activity"/>
    <property type="evidence" value="ECO:0007669"/>
    <property type="project" value="UniProtKB-UniRule"/>
</dbReference>
<name>A0A085WED9_9BACT</name>
<evidence type="ECO:0000256" key="6">
    <source>
        <dbReference type="RuleBase" id="RU003355"/>
    </source>
</evidence>
<dbReference type="PROSITE" id="PS51257">
    <property type="entry name" value="PROKAR_LIPOPROTEIN"/>
    <property type="match status" value="1"/>
</dbReference>
<dbReference type="Gene3D" id="3.40.50.200">
    <property type="entry name" value="Peptidase S8/S53 domain"/>
    <property type="match status" value="1"/>
</dbReference>